<dbReference type="InterPro" id="IPR023753">
    <property type="entry name" value="FAD/NAD-binding_dom"/>
</dbReference>
<dbReference type="InterPro" id="IPR016156">
    <property type="entry name" value="FAD/NAD-linked_Rdtase_dimer_sf"/>
</dbReference>
<dbReference type="SUPFAM" id="SSF55424">
    <property type="entry name" value="FAD/NAD-linked reductases, dimerisation (C-terminal) domain"/>
    <property type="match status" value="1"/>
</dbReference>
<reference evidence="7 8" key="1">
    <citation type="submission" date="2018-11" db="EMBL/GenBank/DDBJ databases">
        <authorList>
            <person name="Da X."/>
        </authorList>
    </citation>
    <scope>NUCLEOTIDE SEQUENCE [LARGE SCALE GENOMIC DNA]</scope>
    <source>
        <strain evidence="7 8">S14-144</strain>
    </source>
</reference>
<keyword evidence="3" id="KW-0274">FAD</keyword>
<evidence type="ECO:0000256" key="4">
    <source>
        <dbReference type="SAM" id="MobiDB-lite"/>
    </source>
</evidence>
<evidence type="ECO:0000256" key="2">
    <source>
        <dbReference type="ARBA" id="ARBA00022630"/>
    </source>
</evidence>
<dbReference type="PANTHER" id="PTHR43014:SF2">
    <property type="entry name" value="MERCURIC REDUCTASE"/>
    <property type="match status" value="1"/>
</dbReference>
<dbReference type="Proteomes" id="UP000268084">
    <property type="component" value="Chromosome"/>
</dbReference>
<dbReference type="GO" id="GO:0003955">
    <property type="term" value="F:NAD(P)H dehydrogenase (quinone) activity"/>
    <property type="evidence" value="ECO:0007669"/>
    <property type="project" value="TreeGrafter"/>
</dbReference>
<dbReference type="KEGG" id="nak:EH165_09680"/>
<evidence type="ECO:0000259" key="5">
    <source>
        <dbReference type="Pfam" id="PF02852"/>
    </source>
</evidence>
<dbReference type="SUPFAM" id="SSF51905">
    <property type="entry name" value="FAD/NAD(P)-binding domain"/>
    <property type="match status" value="1"/>
</dbReference>
<feature type="domain" description="Pyridine nucleotide-disulphide oxidoreductase dimerisation" evidence="5">
    <location>
        <begin position="256"/>
        <end position="355"/>
    </location>
</feature>
<dbReference type="InterPro" id="IPR004099">
    <property type="entry name" value="Pyr_nucl-diS_OxRdtase_dimer"/>
</dbReference>
<dbReference type="PRINTS" id="PR00411">
    <property type="entry name" value="PNDRDTASEI"/>
</dbReference>
<feature type="region of interest" description="Disordered" evidence="4">
    <location>
        <begin position="1"/>
        <end position="21"/>
    </location>
</feature>
<dbReference type="EMBL" id="CP034170">
    <property type="protein sequence ID" value="AZI58370.1"/>
    <property type="molecule type" value="Genomic_DNA"/>
</dbReference>
<reference evidence="7 8" key="2">
    <citation type="submission" date="2018-12" db="EMBL/GenBank/DDBJ databases">
        <title>Nakamurella antarcticus sp. nov., isolated from Antarctica South Shetland Islands soil.</title>
        <authorList>
            <person name="Peng F."/>
        </authorList>
    </citation>
    <scope>NUCLEOTIDE SEQUENCE [LARGE SCALE GENOMIC DNA]</scope>
    <source>
        <strain evidence="7 8">S14-144</strain>
    </source>
</reference>
<feature type="compositionally biased region" description="Basic and acidic residues" evidence="4">
    <location>
        <begin position="12"/>
        <end position="21"/>
    </location>
</feature>
<evidence type="ECO:0000256" key="3">
    <source>
        <dbReference type="ARBA" id="ARBA00022827"/>
    </source>
</evidence>
<name>A0A3G8ZMA3_9ACTN</name>
<proteinExistence type="predicted"/>
<gene>
    <name evidence="7" type="ORF">EH165_09680</name>
</gene>
<comment type="cofactor">
    <cofactor evidence="1">
        <name>FAD</name>
        <dbReference type="ChEBI" id="CHEBI:57692"/>
    </cofactor>
</comment>
<dbReference type="Gene3D" id="3.50.50.60">
    <property type="entry name" value="FAD/NAD(P)-binding domain"/>
    <property type="match status" value="2"/>
</dbReference>
<sequence>MAHVRQSISSIEPHDSPETLRKAGVRVVRGDATFDGEKSVSINGRSVPFTRALIATGAHPVLPNIPGLESASPLTSETLWRIDTLPARLLVLGGGSIGCELGQAFARLGSNVTLVESLPTVLAREDTDAAELITAALTRDGVTLRTNVGLQRVLGTGGNWRAELSDGSTVNFDQILVAVGRAPRTDALGLAAASVDTDQRGFVVVSNSLQTTNAAIWAAGDLTGYPPFTHVAGMHGSIAASNAVLGLRRKVDLTAIPRVTFTSPEVAAVGAATGKQSHTLWHADVDRAVAEQDMAGFSRLVLGRRGKVIGATIVGPRAGESLAEAVLAIKKGLTATDIAGSIHAYPTYGDGVWNAAVALAQGRLKKPLTRFFLRRLVQLRRR</sequence>
<feature type="compositionally biased region" description="Polar residues" evidence="4">
    <location>
        <begin position="1"/>
        <end position="10"/>
    </location>
</feature>
<dbReference type="PRINTS" id="PR00368">
    <property type="entry name" value="FADPNR"/>
</dbReference>
<keyword evidence="2" id="KW-0285">Flavoprotein</keyword>
<evidence type="ECO:0000256" key="1">
    <source>
        <dbReference type="ARBA" id="ARBA00001974"/>
    </source>
</evidence>
<dbReference type="Pfam" id="PF07992">
    <property type="entry name" value="Pyr_redox_2"/>
    <property type="match status" value="1"/>
</dbReference>
<dbReference type="AlphaFoldDB" id="A0A3G8ZMA3"/>
<evidence type="ECO:0000259" key="6">
    <source>
        <dbReference type="Pfam" id="PF07992"/>
    </source>
</evidence>
<dbReference type="Gene3D" id="3.30.390.30">
    <property type="match status" value="1"/>
</dbReference>
<dbReference type="PANTHER" id="PTHR43014">
    <property type="entry name" value="MERCURIC REDUCTASE"/>
    <property type="match status" value="1"/>
</dbReference>
<dbReference type="Pfam" id="PF02852">
    <property type="entry name" value="Pyr_redox_dim"/>
    <property type="match status" value="1"/>
</dbReference>
<organism evidence="7 8">
    <name type="scientific">Nakamurella antarctica</name>
    <dbReference type="NCBI Taxonomy" id="1902245"/>
    <lineage>
        <taxon>Bacteria</taxon>
        <taxon>Bacillati</taxon>
        <taxon>Actinomycetota</taxon>
        <taxon>Actinomycetes</taxon>
        <taxon>Nakamurellales</taxon>
        <taxon>Nakamurellaceae</taxon>
        <taxon>Nakamurella</taxon>
    </lineage>
</organism>
<keyword evidence="8" id="KW-1185">Reference proteome</keyword>
<feature type="domain" description="FAD/NAD(P)-binding" evidence="6">
    <location>
        <begin position="20"/>
        <end position="236"/>
    </location>
</feature>
<evidence type="ECO:0000313" key="8">
    <source>
        <dbReference type="Proteomes" id="UP000268084"/>
    </source>
</evidence>
<dbReference type="InterPro" id="IPR036188">
    <property type="entry name" value="FAD/NAD-bd_sf"/>
</dbReference>
<dbReference type="GO" id="GO:0050660">
    <property type="term" value="F:flavin adenine dinucleotide binding"/>
    <property type="evidence" value="ECO:0007669"/>
    <property type="project" value="TreeGrafter"/>
</dbReference>
<accession>A0A3G8ZMA3</accession>
<dbReference type="OrthoDB" id="4763248at2"/>
<evidence type="ECO:0000313" key="7">
    <source>
        <dbReference type="EMBL" id="AZI58370.1"/>
    </source>
</evidence>
<protein>
    <submittedName>
        <fullName evidence="7">Oxidoreductase</fullName>
    </submittedName>
</protein>